<evidence type="ECO:0000313" key="2">
    <source>
        <dbReference type="EMBL" id="TDG25162.1"/>
    </source>
</evidence>
<comment type="caution">
    <text evidence="2">The sequence shown here is derived from an EMBL/GenBank/DDBJ whole genome shotgun (WGS) entry which is preliminary data.</text>
</comment>
<name>A0A4R5MDJ8_9BURK</name>
<gene>
    <name evidence="2" type="ORF">EYW47_04715</name>
</gene>
<organism evidence="2 3">
    <name type="scientific">Paraburkholderia silviterrae</name>
    <dbReference type="NCBI Taxonomy" id="2528715"/>
    <lineage>
        <taxon>Bacteria</taxon>
        <taxon>Pseudomonadati</taxon>
        <taxon>Pseudomonadota</taxon>
        <taxon>Betaproteobacteria</taxon>
        <taxon>Burkholderiales</taxon>
        <taxon>Burkholderiaceae</taxon>
        <taxon>Paraburkholderia</taxon>
    </lineage>
</organism>
<dbReference type="InterPro" id="IPR009078">
    <property type="entry name" value="Ferritin-like_SF"/>
</dbReference>
<dbReference type="EMBL" id="SMRP01000002">
    <property type="protein sequence ID" value="TDG25162.1"/>
    <property type="molecule type" value="Genomic_DNA"/>
</dbReference>
<dbReference type="SUPFAM" id="SSF47240">
    <property type="entry name" value="Ferritin-like"/>
    <property type="match status" value="1"/>
</dbReference>
<dbReference type="Proteomes" id="UP000295722">
    <property type="component" value="Unassembled WGS sequence"/>
</dbReference>
<sequence>MDDQVLDTFDTAQLIPDFNAPQLPSEHPDRAALDAAEHNTRHWTSRESGPLTPGSDAHRRETCRMFRETFNPYRPSVLEWPRLEPAALKRIVDLPIWDIAVQTEGKARLRMAAYAATVDDPDMRAVLALNAWEENRHKEVLSRMVQAYSIALASEPPYVFPKDTEWAYLVTGYSESVDSFFAFGLFEVAKRSGLFPPELIDTFEPVMQEECRHILLFANWVAWHRARLSWWRRALFELKVARVWVFLGWERIGLARTMDAEGNEHRQDHNFTVNGAQSVSDVDISVPDLMRLCLEENDRRFAGYDTRLLRPETMPKLVRFALRFMRKKPLTQT</sequence>
<keyword evidence="3" id="KW-1185">Reference proteome</keyword>
<protein>
    <submittedName>
        <fullName evidence="2">Ferritin-like domain-containing protein</fullName>
    </submittedName>
</protein>
<dbReference type="RefSeq" id="WP_133193728.1">
    <property type="nucleotide sequence ID" value="NZ_JBHUCW010000006.1"/>
</dbReference>
<proteinExistence type="predicted"/>
<dbReference type="AlphaFoldDB" id="A0A4R5MDJ8"/>
<accession>A0A4R5MDJ8</accession>
<evidence type="ECO:0000313" key="3">
    <source>
        <dbReference type="Proteomes" id="UP000295722"/>
    </source>
</evidence>
<reference evidence="2 3" key="1">
    <citation type="submission" date="2019-03" db="EMBL/GenBank/DDBJ databases">
        <title>Paraburkholderia sp. 4M-K11, isolated from subtropical forest soil.</title>
        <authorList>
            <person name="Gao Z.-H."/>
            <person name="Qiu L.-H."/>
        </authorList>
    </citation>
    <scope>NUCLEOTIDE SEQUENCE [LARGE SCALE GENOMIC DNA]</scope>
    <source>
        <strain evidence="2 3">4M-K11</strain>
    </source>
</reference>
<feature type="region of interest" description="Disordered" evidence="1">
    <location>
        <begin position="36"/>
        <end position="57"/>
    </location>
</feature>
<evidence type="ECO:0000256" key="1">
    <source>
        <dbReference type="SAM" id="MobiDB-lite"/>
    </source>
</evidence>
<dbReference type="OrthoDB" id="8959011at2"/>